<evidence type="ECO:0000313" key="1">
    <source>
        <dbReference type="EMBL" id="MDV5172317.1"/>
    </source>
</evidence>
<gene>
    <name evidence="1" type="ORF">R2X38_25265</name>
</gene>
<evidence type="ECO:0000313" key="2">
    <source>
        <dbReference type="Proteomes" id="UP001186452"/>
    </source>
</evidence>
<dbReference type="RefSeq" id="WP_317525113.1">
    <property type="nucleotide sequence ID" value="NZ_JAWJZI010000027.1"/>
</dbReference>
<reference evidence="1 2" key="1">
    <citation type="submission" date="2023-10" db="EMBL/GenBank/DDBJ databases">
        <title>Marine bacteria isolated from horseshoe crab.</title>
        <authorList>
            <person name="Cheng T.H."/>
        </authorList>
    </citation>
    <scope>NUCLEOTIDE SEQUENCE [LARGE SCALE GENOMIC DNA]</scope>
    <source>
        <strain evidence="1 2">HSC6</strain>
    </source>
</reference>
<organism evidence="1 2">
    <name type="scientific">Photobacterium rosenbergii</name>
    <dbReference type="NCBI Taxonomy" id="294936"/>
    <lineage>
        <taxon>Bacteria</taxon>
        <taxon>Pseudomonadati</taxon>
        <taxon>Pseudomonadota</taxon>
        <taxon>Gammaproteobacteria</taxon>
        <taxon>Vibrionales</taxon>
        <taxon>Vibrionaceae</taxon>
        <taxon>Photobacterium</taxon>
    </lineage>
</organism>
<keyword evidence="2" id="KW-1185">Reference proteome</keyword>
<accession>A0ABU3ZQI8</accession>
<comment type="caution">
    <text evidence="1">The sequence shown here is derived from an EMBL/GenBank/DDBJ whole genome shotgun (WGS) entry which is preliminary data.</text>
</comment>
<name>A0ABU3ZQI8_9GAMM</name>
<protein>
    <submittedName>
        <fullName evidence="1">Uncharacterized protein</fullName>
    </submittedName>
</protein>
<proteinExistence type="predicted"/>
<dbReference type="EMBL" id="JAWJZI010000027">
    <property type="protein sequence ID" value="MDV5172317.1"/>
    <property type="molecule type" value="Genomic_DNA"/>
</dbReference>
<dbReference type="Proteomes" id="UP001186452">
    <property type="component" value="Unassembled WGS sequence"/>
</dbReference>
<sequence length="93" mass="10737">MKSPTARIKTLIPIKPLLFTAITAFALSFSIPPLHAQDLEEILEQHNVEVMKEVATIQAQMELLYNKDELSEEDTEQLFLLENLLDEFYETLM</sequence>